<keyword evidence="6" id="KW-0297">G-protein coupled receptor</keyword>
<gene>
    <name evidence="13" type="ORF">C7M84_021599</name>
</gene>
<evidence type="ECO:0000256" key="1">
    <source>
        <dbReference type="ARBA" id="ARBA00004651"/>
    </source>
</evidence>
<dbReference type="CDD" id="cd00637">
    <property type="entry name" value="7tm_classA_rhodopsin-like"/>
    <property type="match status" value="1"/>
</dbReference>
<keyword evidence="4 11" id="KW-0812">Transmembrane</keyword>
<keyword evidence="10" id="KW-0807">Transducer</keyword>
<feature type="transmembrane region" description="Helical" evidence="11">
    <location>
        <begin position="320"/>
        <end position="338"/>
    </location>
</feature>
<feature type="domain" description="G-protein coupled receptors family 1 profile" evidence="12">
    <location>
        <begin position="92"/>
        <end position="240"/>
    </location>
</feature>
<dbReference type="SUPFAM" id="SSF81321">
    <property type="entry name" value="Family A G protein-coupled receptor-like"/>
    <property type="match status" value="1"/>
</dbReference>
<keyword evidence="3" id="KW-1003">Cell membrane</keyword>
<dbReference type="Proteomes" id="UP000283509">
    <property type="component" value="Unassembled WGS sequence"/>
</dbReference>
<evidence type="ECO:0000256" key="4">
    <source>
        <dbReference type="ARBA" id="ARBA00022692"/>
    </source>
</evidence>
<evidence type="ECO:0000256" key="10">
    <source>
        <dbReference type="ARBA" id="ARBA00023224"/>
    </source>
</evidence>
<dbReference type="PRINTS" id="PR00237">
    <property type="entry name" value="GPCRRHODOPSN"/>
</dbReference>
<dbReference type="PROSITE" id="PS50262">
    <property type="entry name" value="G_PROTEIN_RECEP_F1_2"/>
    <property type="match status" value="1"/>
</dbReference>
<feature type="transmembrane region" description="Helical" evidence="11">
    <location>
        <begin position="180"/>
        <end position="200"/>
    </location>
</feature>
<keyword evidence="9" id="KW-0325">Glycoprotein</keyword>
<feature type="transmembrane region" description="Helical" evidence="11">
    <location>
        <begin position="76"/>
        <end position="105"/>
    </location>
</feature>
<organism evidence="13 14">
    <name type="scientific">Penaeus vannamei</name>
    <name type="common">Whiteleg shrimp</name>
    <name type="synonym">Litopenaeus vannamei</name>
    <dbReference type="NCBI Taxonomy" id="6689"/>
    <lineage>
        <taxon>Eukaryota</taxon>
        <taxon>Metazoa</taxon>
        <taxon>Ecdysozoa</taxon>
        <taxon>Arthropoda</taxon>
        <taxon>Crustacea</taxon>
        <taxon>Multicrustacea</taxon>
        <taxon>Malacostraca</taxon>
        <taxon>Eumalacostraca</taxon>
        <taxon>Eucarida</taxon>
        <taxon>Decapoda</taxon>
        <taxon>Dendrobranchiata</taxon>
        <taxon>Penaeoidea</taxon>
        <taxon>Penaeidae</taxon>
        <taxon>Penaeus</taxon>
    </lineage>
</organism>
<dbReference type="GO" id="GO:0005886">
    <property type="term" value="C:plasma membrane"/>
    <property type="evidence" value="ECO:0007669"/>
    <property type="project" value="UniProtKB-SubCell"/>
</dbReference>
<evidence type="ECO:0000256" key="7">
    <source>
        <dbReference type="ARBA" id="ARBA00023136"/>
    </source>
</evidence>
<dbReference type="AlphaFoldDB" id="A0A423S997"/>
<evidence type="ECO:0000256" key="3">
    <source>
        <dbReference type="ARBA" id="ARBA00022475"/>
    </source>
</evidence>
<dbReference type="OrthoDB" id="6362807at2759"/>
<evidence type="ECO:0000313" key="14">
    <source>
        <dbReference type="Proteomes" id="UP000283509"/>
    </source>
</evidence>
<keyword evidence="14" id="KW-1185">Reference proteome</keyword>
<keyword evidence="5 11" id="KW-1133">Transmembrane helix</keyword>
<sequence length="395" mass="44937">MEFQQTLHNHSNGGSSSCFTTLPDSLWNNLQMRVMLNGTDFPHDWEDLWYYETKYSRETPIITWEQLSQDCQIEQIFLLVVAVLVTIITVIGNVFILMVIVSTGLVYQDTFLIRTALAIADLLLGLMPAALAVFDHMTLMSGTTTLAHLLPKTFWPGLAHESSAKMQLEFHLLRFERGGYPLACAIVLTLSMSFSMFILALLSIERLCVVFGKPLRRSSIVLGLALAFVVSLLISLMLNWCHDHRAFTGYFDPVTKLTLGLRRHDQQARENLTIHSAHRVPEMRRLTETLTYMVLLFTLSCVPCILDIATDLRWPVGHHLAWWTFMAGSSWNWALYTLRGEKFWRHAKGLFGDAAHAHRPHIRLKSRKTKILFSEANAQDSGQYNECMSASFSGQ</sequence>
<evidence type="ECO:0000256" key="9">
    <source>
        <dbReference type="ARBA" id="ARBA00023180"/>
    </source>
</evidence>
<reference evidence="13 14" key="2">
    <citation type="submission" date="2019-01" db="EMBL/GenBank/DDBJ databases">
        <title>The decoding of complex shrimp genome reveals the adaptation for benthos swimmer, frequently molting mechanism and breeding impact on genome.</title>
        <authorList>
            <person name="Sun Y."/>
            <person name="Gao Y."/>
            <person name="Yu Y."/>
        </authorList>
    </citation>
    <scope>NUCLEOTIDE SEQUENCE [LARGE SCALE GENOMIC DNA]</scope>
    <source>
        <tissue evidence="13">Muscle</tissue>
    </source>
</reference>
<dbReference type="PANTHER" id="PTHR24246:SF27">
    <property type="entry name" value="ADENOSINE RECEPTOR, ISOFORM A"/>
    <property type="match status" value="1"/>
</dbReference>
<keyword evidence="7 11" id="KW-0472">Membrane</keyword>
<dbReference type="PANTHER" id="PTHR24246">
    <property type="entry name" value="OLFACTORY RECEPTOR AND ADENOSINE RECEPTOR"/>
    <property type="match status" value="1"/>
</dbReference>
<reference evidence="13 14" key="1">
    <citation type="submission" date="2018-04" db="EMBL/GenBank/DDBJ databases">
        <authorList>
            <person name="Zhang X."/>
            <person name="Yuan J."/>
            <person name="Li F."/>
            <person name="Xiang J."/>
        </authorList>
    </citation>
    <scope>NUCLEOTIDE SEQUENCE [LARGE SCALE GENOMIC DNA]</scope>
    <source>
        <tissue evidence="13">Muscle</tissue>
    </source>
</reference>
<evidence type="ECO:0000256" key="11">
    <source>
        <dbReference type="SAM" id="Phobius"/>
    </source>
</evidence>
<evidence type="ECO:0000313" key="13">
    <source>
        <dbReference type="EMBL" id="ROT60804.1"/>
    </source>
</evidence>
<dbReference type="Gene3D" id="1.20.1070.10">
    <property type="entry name" value="Rhodopsin 7-helix transmembrane proteins"/>
    <property type="match status" value="2"/>
</dbReference>
<evidence type="ECO:0000256" key="5">
    <source>
        <dbReference type="ARBA" id="ARBA00022989"/>
    </source>
</evidence>
<keyword evidence="8" id="KW-0675">Receptor</keyword>
<accession>A0A423S997</accession>
<protein>
    <recommendedName>
        <fullName evidence="12">G-protein coupled receptors family 1 profile domain-containing protein</fullName>
    </recommendedName>
</protein>
<evidence type="ECO:0000256" key="6">
    <source>
        <dbReference type="ARBA" id="ARBA00023040"/>
    </source>
</evidence>
<dbReference type="EMBL" id="QCYY01004547">
    <property type="protein sequence ID" value="ROT60804.1"/>
    <property type="molecule type" value="Genomic_DNA"/>
</dbReference>
<dbReference type="InterPro" id="IPR000276">
    <property type="entry name" value="GPCR_Rhodpsn"/>
</dbReference>
<evidence type="ECO:0000256" key="8">
    <source>
        <dbReference type="ARBA" id="ARBA00023170"/>
    </source>
</evidence>
<feature type="transmembrane region" description="Helical" evidence="11">
    <location>
        <begin position="289"/>
        <end position="308"/>
    </location>
</feature>
<comment type="caution">
    <text evidence="13">The sequence shown here is derived from an EMBL/GenBank/DDBJ whole genome shotgun (WGS) entry which is preliminary data.</text>
</comment>
<feature type="transmembrane region" description="Helical" evidence="11">
    <location>
        <begin position="111"/>
        <end position="134"/>
    </location>
</feature>
<dbReference type="GO" id="GO:0004930">
    <property type="term" value="F:G protein-coupled receptor activity"/>
    <property type="evidence" value="ECO:0007669"/>
    <property type="project" value="UniProtKB-KW"/>
</dbReference>
<feature type="transmembrane region" description="Helical" evidence="11">
    <location>
        <begin position="220"/>
        <end position="241"/>
    </location>
</feature>
<name>A0A423S997_PENVA</name>
<dbReference type="InterPro" id="IPR017452">
    <property type="entry name" value="GPCR_Rhodpsn_7TM"/>
</dbReference>
<comment type="similarity">
    <text evidence="2">Belongs to the G-protein coupled receptor 1 family.</text>
</comment>
<comment type="subcellular location">
    <subcellularLocation>
        <location evidence="1">Cell membrane</location>
        <topology evidence="1">Multi-pass membrane protein</topology>
    </subcellularLocation>
</comment>
<evidence type="ECO:0000259" key="12">
    <source>
        <dbReference type="PROSITE" id="PS50262"/>
    </source>
</evidence>
<proteinExistence type="inferred from homology"/>
<evidence type="ECO:0000256" key="2">
    <source>
        <dbReference type="ARBA" id="ARBA00010663"/>
    </source>
</evidence>